<evidence type="ECO:0000313" key="1">
    <source>
        <dbReference type="EnsemblMetazoa" id="AFUN014367-PA"/>
    </source>
</evidence>
<dbReference type="EnsemblMetazoa" id="AFUN014367-RA">
    <property type="protein sequence ID" value="AFUN014367-PA"/>
    <property type="gene ID" value="AFUN014367"/>
</dbReference>
<protein>
    <submittedName>
        <fullName evidence="1">Uncharacterized protein</fullName>
    </submittedName>
</protein>
<proteinExistence type="predicted"/>
<sequence>MWLIWKTKVMANRIALCRRKLNRIG</sequence>
<dbReference type="AlphaFoldDB" id="A0A182S1L9"/>
<reference evidence="1" key="1">
    <citation type="submission" date="2020-05" db="UniProtKB">
        <authorList>
            <consortium name="EnsemblMetazoa"/>
        </authorList>
    </citation>
    <scope>IDENTIFICATION</scope>
    <source>
        <strain evidence="1">FUMOZ</strain>
    </source>
</reference>
<name>A0A182S1L9_ANOFN</name>
<organism evidence="1">
    <name type="scientific">Anopheles funestus</name>
    <name type="common">African malaria mosquito</name>
    <dbReference type="NCBI Taxonomy" id="62324"/>
    <lineage>
        <taxon>Eukaryota</taxon>
        <taxon>Metazoa</taxon>
        <taxon>Ecdysozoa</taxon>
        <taxon>Arthropoda</taxon>
        <taxon>Hexapoda</taxon>
        <taxon>Insecta</taxon>
        <taxon>Pterygota</taxon>
        <taxon>Neoptera</taxon>
        <taxon>Endopterygota</taxon>
        <taxon>Diptera</taxon>
        <taxon>Nematocera</taxon>
        <taxon>Culicoidea</taxon>
        <taxon>Culicidae</taxon>
        <taxon>Anophelinae</taxon>
        <taxon>Anopheles</taxon>
    </lineage>
</organism>
<dbReference type="VEuPathDB" id="VectorBase:AFUN014367"/>
<accession>A0A182S1L9</accession>